<dbReference type="SUPFAM" id="SSF52833">
    <property type="entry name" value="Thioredoxin-like"/>
    <property type="match status" value="1"/>
</dbReference>
<evidence type="ECO:0000313" key="11">
    <source>
        <dbReference type="Proteomes" id="UP001291687"/>
    </source>
</evidence>
<evidence type="ECO:0000313" key="10">
    <source>
        <dbReference type="EMBL" id="MEA0970993.1"/>
    </source>
</evidence>
<keyword evidence="5" id="KW-0408">Iron</keyword>
<organism evidence="10 11">
    <name type="scientific">Candidatus Megaera venefica</name>
    <dbReference type="NCBI Taxonomy" id="2055910"/>
    <lineage>
        <taxon>Bacteria</taxon>
        <taxon>Pseudomonadati</taxon>
        <taxon>Pseudomonadota</taxon>
        <taxon>Alphaproteobacteria</taxon>
        <taxon>Rickettsiales</taxon>
        <taxon>Rickettsiaceae</taxon>
        <taxon>Candidatus Megaera</taxon>
    </lineage>
</organism>
<keyword evidence="6" id="KW-0411">Iron-sulfur</keyword>
<dbReference type="InterPro" id="IPR042128">
    <property type="entry name" value="NuoE_dom"/>
</dbReference>
<comment type="caution">
    <text evidence="10">The sequence shown here is derived from an EMBL/GenBank/DDBJ whole genome shotgun (WGS) entry which is preliminary data.</text>
</comment>
<comment type="similarity">
    <text evidence="1">Belongs to the complex I 24 kDa subunit family.</text>
</comment>
<evidence type="ECO:0000256" key="5">
    <source>
        <dbReference type="ARBA" id="ARBA00023004"/>
    </source>
</evidence>
<accession>A0ABU5NCT0</accession>
<dbReference type="RefSeq" id="WP_322776892.1">
    <property type="nucleotide sequence ID" value="NZ_JARJFB010000068.1"/>
</dbReference>
<keyword evidence="3" id="KW-0001">2Fe-2S</keyword>
<evidence type="ECO:0000256" key="3">
    <source>
        <dbReference type="ARBA" id="ARBA00022714"/>
    </source>
</evidence>
<dbReference type="NCBIfam" id="TIGR01958">
    <property type="entry name" value="nuoE_fam"/>
    <property type="match status" value="1"/>
</dbReference>
<protein>
    <recommendedName>
        <fullName evidence="2">NADH-quinone oxidoreductase subunit E</fullName>
    </recommendedName>
    <alternativeName>
        <fullName evidence="7">NADH dehydrogenase I subunit E</fullName>
    </alternativeName>
    <alternativeName>
        <fullName evidence="8">NDH-1 subunit E</fullName>
    </alternativeName>
</protein>
<sequence length="170" mass="19107">MSKKQEIFIFSKDSIAKAEEIIAKYPAGRQRSAMLPLLELAQRQNGGWLSTAAIEHVATYLSEPFMRAYEVATFYTMFNLKPVGKYHIQLCGTTPCWLIGSDEVMKACEQHAKTKCGEMSEDGLFTISEVECLGACRNGPVIQINDDFYEDLNAEKVAEIIESLRKKKKA</sequence>
<evidence type="ECO:0000256" key="2">
    <source>
        <dbReference type="ARBA" id="ARBA00019898"/>
    </source>
</evidence>
<dbReference type="NCBIfam" id="NF005725">
    <property type="entry name" value="PRK07539.1-5"/>
    <property type="match status" value="1"/>
</dbReference>
<evidence type="ECO:0000256" key="6">
    <source>
        <dbReference type="ARBA" id="ARBA00023014"/>
    </source>
</evidence>
<reference evidence="10 11" key="1">
    <citation type="submission" date="2023-03" db="EMBL/GenBank/DDBJ databases">
        <title>Host association and intracellularity evolved multiple times independently in the Rickettsiales.</title>
        <authorList>
            <person name="Castelli M."/>
            <person name="Nardi T."/>
            <person name="Gammuto L."/>
            <person name="Bellinzona G."/>
            <person name="Sabaneyeva E."/>
            <person name="Potekhin A."/>
            <person name="Serra V."/>
            <person name="Petroni G."/>
            <person name="Sassera D."/>
        </authorList>
    </citation>
    <scope>NUCLEOTIDE SEQUENCE [LARGE SCALE GENOMIC DNA]</scope>
    <source>
        <strain evidence="10 11">Sr 2-6</strain>
    </source>
</reference>
<evidence type="ECO:0000256" key="8">
    <source>
        <dbReference type="ARBA" id="ARBA00032788"/>
    </source>
</evidence>
<dbReference type="Gene3D" id="1.10.10.1590">
    <property type="entry name" value="NADH-quinone oxidoreductase subunit E"/>
    <property type="match status" value="1"/>
</dbReference>
<evidence type="ECO:0000256" key="4">
    <source>
        <dbReference type="ARBA" id="ARBA00022723"/>
    </source>
</evidence>
<evidence type="ECO:0000256" key="9">
    <source>
        <dbReference type="ARBA" id="ARBA00034078"/>
    </source>
</evidence>
<dbReference type="Proteomes" id="UP001291687">
    <property type="component" value="Unassembled WGS sequence"/>
</dbReference>
<comment type="cofactor">
    <cofactor evidence="9">
        <name>[2Fe-2S] cluster</name>
        <dbReference type="ChEBI" id="CHEBI:190135"/>
    </cofactor>
</comment>
<keyword evidence="11" id="KW-1185">Reference proteome</keyword>
<dbReference type="PANTHER" id="PTHR10371">
    <property type="entry name" value="NADH DEHYDROGENASE UBIQUINONE FLAVOPROTEIN 2, MITOCHONDRIAL"/>
    <property type="match status" value="1"/>
</dbReference>
<gene>
    <name evidence="10" type="ORF">Megvenef_00963</name>
</gene>
<dbReference type="InterPro" id="IPR036249">
    <property type="entry name" value="Thioredoxin-like_sf"/>
</dbReference>
<dbReference type="PROSITE" id="PS01099">
    <property type="entry name" value="COMPLEX1_24K"/>
    <property type="match status" value="1"/>
</dbReference>
<proteinExistence type="inferred from homology"/>
<dbReference type="Pfam" id="PF01257">
    <property type="entry name" value="2Fe-2S_thioredx"/>
    <property type="match status" value="1"/>
</dbReference>
<dbReference type="EMBL" id="JARJFB010000068">
    <property type="protein sequence ID" value="MEA0970993.1"/>
    <property type="molecule type" value="Genomic_DNA"/>
</dbReference>
<dbReference type="PANTHER" id="PTHR10371:SF3">
    <property type="entry name" value="NADH DEHYDROGENASE [UBIQUINONE] FLAVOPROTEIN 2, MITOCHONDRIAL"/>
    <property type="match status" value="1"/>
</dbReference>
<evidence type="ECO:0000256" key="7">
    <source>
        <dbReference type="ARBA" id="ARBA00031580"/>
    </source>
</evidence>
<dbReference type="PIRSF" id="PIRSF000216">
    <property type="entry name" value="NADH_DH_24kDa"/>
    <property type="match status" value="1"/>
</dbReference>
<evidence type="ECO:0000256" key="1">
    <source>
        <dbReference type="ARBA" id="ARBA00010643"/>
    </source>
</evidence>
<name>A0ABU5NCT0_9RICK</name>
<dbReference type="CDD" id="cd03064">
    <property type="entry name" value="TRX_Fd_NuoE"/>
    <property type="match status" value="1"/>
</dbReference>
<dbReference type="Gene3D" id="3.40.30.10">
    <property type="entry name" value="Glutaredoxin"/>
    <property type="match status" value="1"/>
</dbReference>
<dbReference type="InterPro" id="IPR041921">
    <property type="entry name" value="NuoE_N"/>
</dbReference>
<keyword evidence="4" id="KW-0479">Metal-binding</keyword>
<dbReference type="InterPro" id="IPR002023">
    <property type="entry name" value="NuoE-like"/>
</dbReference>